<keyword evidence="2" id="KW-1185">Reference proteome</keyword>
<feature type="non-terminal residue" evidence="1">
    <location>
        <position position="27"/>
    </location>
</feature>
<protein>
    <submittedName>
        <fullName evidence="1">Uncharacterized protein</fullName>
    </submittedName>
</protein>
<evidence type="ECO:0000313" key="1">
    <source>
        <dbReference type="EMBL" id="MCI81961.1"/>
    </source>
</evidence>
<dbReference type="Proteomes" id="UP000265520">
    <property type="component" value="Unassembled WGS sequence"/>
</dbReference>
<sequence length="27" mass="3017">MGIEKEYSQKWRMETGMGNILDGGAKS</sequence>
<dbReference type="AlphaFoldDB" id="A0A392V4I5"/>
<name>A0A392V4I5_9FABA</name>
<proteinExistence type="predicted"/>
<comment type="caution">
    <text evidence="1">The sequence shown here is derived from an EMBL/GenBank/DDBJ whole genome shotgun (WGS) entry which is preliminary data.</text>
</comment>
<organism evidence="1 2">
    <name type="scientific">Trifolium medium</name>
    <dbReference type="NCBI Taxonomy" id="97028"/>
    <lineage>
        <taxon>Eukaryota</taxon>
        <taxon>Viridiplantae</taxon>
        <taxon>Streptophyta</taxon>
        <taxon>Embryophyta</taxon>
        <taxon>Tracheophyta</taxon>
        <taxon>Spermatophyta</taxon>
        <taxon>Magnoliopsida</taxon>
        <taxon>eudicotyledons</taxon>
        <taxon>Gunneridae</taxon>
        <taxon>Pentapetalae</taxon>
        <taxon>rosids</taxon>
        <taxon>fabids</taxon>
        <taxon>Fabales</taxon>
        <taxon>Fabaceae</taxon>
        <taxon>Papilionoideae</taxon>
        <taxon>50 kb inversion clade</taxon>
        <taxon>NPAAA clade</taxon>
        <taxon>Hologalegina</taxon>
        <taxon>IRL clade</taxon>
        <taxon>Trifolieae</taxon>
        <taxon>Trifolium</taxon>
    </lineage>
</organism>
<evidence type="ECO:0000313" key="2">
    <source>
        <dbReference type="Proteomes" id="UP000265520"/>
    </source>
</evidence>
<reference evidence="1 2" key="1">
    <citation type="journal article" date="2018" name="Front. Plant Sci.">
        <title>Red Clover (Trifolium pratense) and Zigzag Clover (T. medium) - A Picture of Genomic Similarities and Differences.</title>
        <authorList>
            <person name="Dluhosova J."/>
            <person name="Istvanek J."/>
            <person name="Nedelnik J."/>
            <person name="Repkova J."/>
        </authorList>
    </citation>
    <scope>NUCLEOTIDE SEQUENCE [LARGE SCALE GENOMIC DNA]</scope>
    <source>
        <strain evidence="2">cv. 10/8</strain>
        <tissue evidence="1">Leaf</tissue>
    </source>
</reference>
<accession>A0A392V4I5</accession>
<dbReference type="EMBL" id="LXQA011031696">
    <property type="protein sequence ID" value="MCI81961.1"/>
    <property type="molecule type" value="Genomic_DNA"/>
</dbReference>